<gene>
    <name evidence="1" type="ORF">ACFPZ4_32415</name>
</gene>
<organism evidence="1 2">
    <name type="scientific">Micromonospora harpali</name>
    <dbReference type="NCBI Taxonomy" id="1490225"/>
    <lineage>
        <taxon>Bacteria</taxon>
        <taxon>Bacillati</taxon>
        <taxon>Actinomycetota</taxon>
        <taxon>Actinomycetes</taxon>
        <taxon>Micromonosporales</taxon>
        <taxon>Micromonosporaceae</taxon>
        <taxon>Micromonospora</taxon>
    </lineage>
</organism>
<keyword evidence="2" id="KW-1185">Reference proteome</keyword>
<reference evidence="2" key="1">
    <citation type="journal article" date="2019" name="Int. J. Syst. Evol. Microbiol.">
        <title>The Global Catalogue of Microorganisms (GCM) 10K type strain sequencing project: providing services to taxonomists for standard genome sequencing and annotation.</title>
        <authorList>
            <consortium name="The Broad Institute Genomics Platform"/>
            <consortium name="The Broad Institute Genome Sequencing Center for Infectious Disease"/>
            <person name="Wu L."/>
            <person name="Ma J."/>
        </authorList>
    </citation>
    <scope>NUCLEOTIDE SEQUENCE [LARGE SCALE GENOMIC DNA]</scope>
    <source>
        <strain evidence="2">CGMCC 4.7173</strain>
    </source>
</reference>
<sequence length="44" mass="4681">MIRVSGGLVVREEVRLPGQVGAVRVAADVPPTDAGQGERRTHDE</sequence>
<evidence type="ECO:0000313" key="1">
    <source>
        <dbReference type="EMBL" id="MFC5946151.1"/>
    </source>
</evidence>
<evidence type="ECO:0000313" key="2">
    <source>
        <dbReference type="Proteomes" id="UP001596207"/>
    </source>
</evidence>
<name>A0ABW1I0F2_9ACTN</name>
<dbReference type="GeneID" id="301308988"/>
<proteinExistence type="predicted"/>
<dbReference type="EMBL" id="JBHSQQ010000524">
    <property type="protein sequence ID" value="MFC5946151.1"/>
    <property type="molecule type" value="Genomic_DNA"/>
</dbReference>
<accession>A0ABW1I0F2</accession>
<protein>
    <submittedName>
        <fullName evidence="1">Uncharacterized protein</fullName>
    </submittedName>
</protein>
<dbReference type="Proteomes" id="UP001596207">
    <property type="component" value="Unassembled WGS sequence"/>
</dbReference>
<dbReference type="RefSeq" id="WP_255378751.1">
    <property type="nucleotide sequence ID" value="NZ_CP158970.1"/>
</dbReference>
<comment type="caution">
    <text evidence="1">The sequence shown here is derived from an EMBL/GenBank/DDBJ whole genome shotgun (WGS) entry which is preliminary data.</text>
</comment>